<protein>
    <submittedName>
        <fullName evidence="2">Uncharacterized protein</fullName>
    </submittedName>
</protein>
<evidence type="ECO:0000313" key="3">
    <source>
        <dbReference type="Proteomes" id="UP000239089"/>
    </source>
</evidence>
<organism evidence="2 3">
    <name type="scientific">Rhodoblastus sphagnicola</name>
    <dbReference type="NCBI Taxonomy" id="333368"/>
    <lineage>
        <taxon>Bacteria</taxon>
        <taxon>Pseudomonadati</taxon>
        <taxon>Pseudomonadota</taxon>
        <taxon>Alphaproteobacteria</taxon>
        <taxon>Hyphomicrobiales</taxon>
        <taxon>Rhodoblastaceae</taxon>
        <taxon>Rhodoblastus</taxon>
    </lineage>
</organism>
<feature type="region of interest" description="Disordered" evidence="1">
    <location>
        <begin position="95"/>
        <end position="117"/>
    </location>
</feature>
<evidence type="ECO:0000256" key="1">
    <source>
        <dbReference type="SAM" id="MobiDB-lite"/>
    </source>
</evidence>
<evidence type="ECO:0000313" key="2">
    <source>
        <dbReference type="EMBL" id="PPQ27790.1"/>
    </source>
</evidence>
<keyword evidence="3" id="KW-1185">Reference proteome</keyword>
<gene>
    <name evidence="2" type="ORF">CCR94_19180</name>
</gene>
<proteinExistence type="predicted"/>
<name>A0A2S6MZL3_9HYPH</name>
<comment type="caution">
    <text evidence="2">The sequence shown here is derived from an EMBL/GenBank/DDBJ whole genome shotgun (WGS) entry which is preliminary data.</text>
</comment>
<dbReference type="EMBL" id="NHSJ01000120">
    <property type="protein sequence ID" value="PPQ27790.1"/>
    <property type="molecule type" value="Genomic_DNA"/>
</dbReference>
<reference evidence="2 3" key="1">
    <citation type="journal article" date="2018" name="Arch. Microbiol.">
        <title>New insights into the metabolic potential of the phototrophic purple bacterium Rhodopila globiformis DSM 161(T) from its draft genome sequence and evidence for a vanadium-dependent nitrogenase.</title>
        <authorList>
            <person name="Imhoff J.F."/>
            <person name="Rahn T."/>
            <person name="Kunzel S."/>
            <person name="Neulinger S.C."/>
        </authorList>
    </citation>
    <scope>NUCLEOTIDE SEQUENCE [LARGE SCALE GENOMIC DNA]</scope>
    <source>
        <strain evidence="2 3">DSM 16996</strain>
    </source>
</reference>
<accession>A0A2S6MZL3</accession>
<dbReference type="Proteomes" id="UP000239089">
    <property type="component" value="Unassembled WGS sequence"/>
</dbReference>
<sequence length="261" mass="28371">MTTARELAGAPSSDLWLDRLEETVDAAMLDQMRLPMVKPHLAAALRMVRSMMARKHFASRDERQDLQAKIDRTLAVMDKVDRLVRHYDGLLFSQTPSQPASGFTPSDRPVEEAEFLPPPETKPEIIWREPRVDAQPSPGVATVDGRDAAIPKLAAGLNVDAAASISHGADLPPAVFSVANLDRAELLAALRIGPNGDGRAPFIMVRNKPASVYRLLERRFNVDPSASDAILRALLAEGAIQIKLRGLPPGGEVRPSIVVAE</sequence>
<dbReference type="AlphaFoldDB" id="A0A2S6MZL3"/>
<feature type="compositionally biased region" description="Polar residues" evidence="1">
    <location>
        <begin position="95"/>
        <end position="104"/>
    </location>
</feature>